<dbReference type="EMBL" id="BARW01022812">
    <property type="protein sequence ID" value="GAI89037.1"/>
    <property type="molecule type" value="Genomic_DNA"/>
</dbReference>
<gene>
    <name evidence="1" type="ORF">S12H4_37973</name>
</gene>
<dbReference type="AlphaFoldDB" id="X1S7M7"/>
<protein>
    <submittedName>
        <fullName evidence="1">Uncharacterized protein</fullName>
    </submittedName>
</protein>
<accession>X1S7M7</accession>
<sequence>ELGKGPGGGQLTPEQLAARARVKQLPPGAAFAPQRQQAQVSVGVGYE</sequence>
<feature type="non-terminal residue" evidence="1">
    <location>
        <position position="1"/>
    </location>
</feature>
<proteinExistence type="predicted"/>
<organism evidence="1">
    <name type="scientific">marine sediment metagenome</name>
    <dbReference type="NCBI Taxonomy" id="412755"/>
    <lineage>
        <taxon>unclassified sequences</taxon>
        <taxon>metagenomes</taxon>
        <taxon>ecological metagenomes</taxon>
    </lineage>
</organism>
<evidence type="ECO:0000313" key="1">
    <source>
        <dbReference type="EMBL" id="GAI89037.1"/>
    </source>
</evidence>
<name>X1S7M7_9ZZZZ</name>
<comment type="caution">
    <text evidence="1">The sequence shown here is derived from an EMBL/GenBank/DDBJ whole genome shotgun (WGS) entry which is preliminary data.</text>
</comment>
<reference evidence="1" key="1">
    <citation type="journal article" date="2014" name="Front. Microbiol.">
        <title>High frequency of phylogenetically diverse reductive dehalogenase-homologous genes in deep subseafloor sedimentary metagenomes.</title>
        <authorList>
            <person name="Kawai M."/>
            <person name="Futagami T."/>
            <person name="Toyoda A."/>
            <person name="Takaki Y."/>
            <person name="Nishi S."/>
            <person name="Hori S."/>
            <person name="Arai W."/>
            <person name="Tsubouchi T."/>
            <person name="Morono Y."/>
            <person name="Uchiyama I."/>
            <person name="Ito T."/>
            <person name="Fujiyama A."/>
            <person name="Inagaki F."/>
            <person name="Takami H."/>
        </authorList>
    </citation>
    <scope>NUCLEOTIDE SEQUENCE</scope>
    <source>
        <strain evidence="1">Expedition CK06-06</strain>
    </source>
</reference>